<gene>
    <name evidence="2" type="ORF">SAMN04515672_3947</name>
</gene>
<dbReference type="EMBL" id="FNFE01000007">
    <property type="protein sequence ID" value="SDK78659.1"/>
    <property type="molecule type" value="Genomic_DNA"/>
</dbReference>
<evidence type="ECO:0000313" key="2">
    <source>
        <dbReference type="EMBL" id="SDK78659.1"/>
    </source>
</evidence>
<evidence type="ECO:0000256" key="1">
    <source>
        <dbReference type="SAM" id="MobiDB-lite"/>
    </source>
</evidence>
<name>A0A1G9ER99_9EURY</name>
<sequence length="314" mass="33187">MAMNRTRRTIVATIGGSIGVLTAGTLAASYWSSDGSGESAVDGESAVLELTDDGVEAHGDLFDGEVQRPPVTFDVVNGRSEPVSVTLAADAFRLNATDATTTDDGRLVVGDGSNDRLQPGDRLANVVVELTLDAATRARERTITVPIAVAIDGEGSSETGPKLTLERPGFVVEEAALALRRVDDDTVEHRWTLSNLDTGGVALEALRFDYTDLEAGSSHRFDDAKSLSTTVVVDGTEREAEIERRTADRIDVALAEPLETDDASFELRLVKSESESASSATQPPDGKPGTRSGATLEFVGDGYSGRVEGVWSDS</sequence>
<reference evidence="3" key="1">
    <citation type="submission" date="2016-10" db="EMBL/GenBank/DDBJ databases">
        <authorList>
            <person name="Varghese N."/>
            <person name="Submissions S."/>
        </authorList>
    </citation>
    <scope>NUCLEOTIDE SEQUENCE [LARGE SCALE GENOMIC DNA]</scope>
    <source>
        <strain evidence="3">B4,CECT 8067,JCM 17497</strain>
    </source>
</reference>
<organism evidence="2 3">
    <name type="scientific">Natronorubrum texcoconense</name>
    <dbReference type="NCBI Taxonomy" id="1095776"/>
    <lineage>
        <taxon>Archaea</taxon>
        <taxon>Methanobacteriati</taxon>
        <taxon>Methanobacteriota</taxon>
        <taxon>Stenosarchaea group</taxon>
        <taxon>Halobacteria</taxon>
        <taxon>Halobacteriales</taxon>
        <taxon>Natrialbaceae</taxon>
        <taxon>Natronorubrum</taxon>
    </lineage>
</organism>
<proteinExistence type="predicted"/>
<evidence type="ECO:0000313" key="3">
    <source>
        <dbReference type="Proteomes" id="UP000198882"/>
    </source>
</evidence>
<feature type="region of interest" description="Disordered" evidence="1">
    <location>
        <begin position="271"/>
        <end position="300"/>
    </location>
</feature>
<protein>
    <submittedName>
        <fullName evidence="2">Uncharacterized protein</fullName>
    </submittedName>
</protein>
<dbReference type="Proteomes" id="UP000198882">
    <property type="component" value="Unassembled WGS sequence"/>
</dbReference>
<accession>A0A1G9ER99</accession>
<dbReference type="AlphaFoldDB" id="A0A1G9ER99"/>
<keyword evidence="3" id="KW-1185">Reference proteome</keyword>